<dbReference type="KEGG" id="uli:ETAA1_25440"/>
<organism evidence="1 2">
    <name type="scientific">Urbifossiella limnaea</name>
    <dbReference type="NCBI Taxonomy" id="2528023"/>
    <lineage>
        <taxon>Bacteria</taxon>
        <taxon>Pseudomonadati</taxon>
        <taxon>Planctomycetota</taxon>
        <taxon>Planctomycetia</taxon>
        <taxon>Gemmatales</taxon>
        <taxon>Gemmataceae</taxon>
        <taxon>Urbifossiella</taxon>
    </lineage>
</organism>
<dbReference type="Proteomes" id="UP000319576">
    <property type="component" value="Chromosome"/>
</dbReference>
<evidence type="ECO:0000313" key="1">
    <source>
        <dbReference type="EMBL" id="QDU20589.1"/>
    </source>
</evidence>
<accession>A0A517XSU0</accession>
<gene>
    <name evidence="1" type="ORF">ETAA1_25440</name>
</gene>
<keyword evidence="2" id="KW-1185">Reference proteome</keyword>
<protein>
    <submittedName>
        <fullName evidence="1">Uncharacterized protein</fullName>
    </submittedName>
</protein>
<dbReference type="AlphaFoldDB" id="A0A517XSU0"/>
<proteinExistence type="predicted"/>
<sequence>MDTVTTLPAKLRRLKEARLRQHVASEKDSALANVKYYARLVQQYTDALEKAEEATAEKVEKWAEALFLLKRAGFKARTTTYGLDIAIDIKEKRLADVTRVLGHLDEATMDKEVVDGEKRLVRVSISPARYKFVTVRYVRKLKDGDQCRIVTTEVPARVEFALVCDR</sequence>
<reference evidence="1 2" key="1">
    <citation type="submission" date="2019-02" db="EMBL/GenBank/DDBJ databases">
        <title>Deep-cultivation of Planctomycetes and their phenomic and genomic characterization uncovers novel biology.</title>
        <authorList>
            <person name="Wiegand S."/>
            <person name="Jogler M."/>
            <person name="Boedeker C."/>
            <person name="Pinto D."/>
            <person name="Vollmers J."/>
            <person name="Rivas-Marin E."/>
            <person name="Kohn T."/>
            <person name="Peeters S.H."/>
            <person name="Heuer A."/>
            <person name="Rast P."/>
            <person name="Oberbeckmann S."/>
            <person name="Bunk B."/>
            <person name="Jeske O."/>
            <person name="Meyerdierks A."/>
            <person name="Storesund J.E."/>
            <person name="Kallscheuer N."/>
            <person name="Luecker S."/>
            <person name="Lage O.M."/>
            <person name="Pohl T."/>
            <person name="Merkel B.J."/>
            <person name="Hornburger P."/>
            <person name="Mueller R.-W."/>
            <person name="Bruemmer F."/>
            <person name="Labrenz M."/>
            <person name="Spormann A.M."/>
            <person name="Op den Camp H."/>
            <person name="Overmann J."/>
            <person name="Amann R."/>
            <person name="Jetten M.S.M."/>
            <person name="Mascher T."/>
            <person name="Medema M.H."/>
            <person name="Devos D.P."/>
            <person name="Kaster A.-K."/>
            <person name="Ovreas L."/>
            <person name="Rohde M."/>
            <person name="Galperin M.Y."/>
            <person name="Jogler C."/>
        </authorList>
    </citation>
    <scope>NUCLEOTIDE SEQUENCE [LARGE SCALE GENOMIC DNA]</scope>
    <source>
        <strain evidence="1 2">ETA_A1</strain>
    </source>
</reference>
<dbReference type="RefSeq" id="WP_145238405.1">
    <property type="nucleotide sequence ID" value="NZ_CP036273.1"/>
</dbReference>
<name>A0A517XSU0_9BACT</name>
<dbReference type="EMBL" id="CP036273">
    <property type="protein sequence ID" value="QDU20589.1"/>
    <property type="molecule type" value="Genomic_DNA"/>
</dbReference>
<evidence type="ECO:0000313" key="2">
    <source>
        <dbReference type="Proteomes" id="UP000319576"/>
    </source>
</evidence>